<proteinExistence type="predicted"/>
<name>A0A1A9ZSR8_GLOPL</name>
<accession>A0A1A9ZSR8</accession>
<sequence>MTISVEIQNVSAEAAAQEGLPMPMSFNKKYITEAQHSSGDATLGVNIESALSTSDIVRGEGFLNRHQILVCFVAIIEVIARPLTGGGRTNKVLGITTKHFNHGHSITVEDPINYGQFALFASVK</sequence>
<dbReference type="VEuPathDB" id="VectorBase:GPAI023833"/>
<protein>
    <submittedName>
        <fullName evidence="1">Uncharacterized protein</fullName>
    </submittedName>
</protein>
<evidence type="ECO:0000313" key="2">
    <source>
        <dbReference type="Proteomes" id="UP000092445"/>
    </source>
</evidence>
<dbReference type="EnsemblMetazoa" id="GPAI023833-RA">
    <property type="protein sequence ID" value="GPAI023833-PA"/>
    <property type="gene ID" value="GPAI023833"/>
</dbReference>
<reference evidence="1" key="2">
    <citation type="submission" date="2020-05" db="UniProtKB">
        <authorList>
            <consortium name="EnsemblMetazoa"/>
        </authorList>
    </citation>
    <scope>IDENTIFICATION</scope>
    <source>
        <strain evidence="1">IAEA</strain>
    </source>
</reference>
<dbReference type="AlphaFoldDB" id="A0A1A9ZSR8"/>
<dbReference type="Proteomes" id="UP000092445">
    <property type="component" value="Unassembled WGS sequence"/>
</dbReference>
<reference evidence="2" key="1">
    <citation type="submission" date="2014-03" db="EMBL/GenBank/DDBJ databases">
        <authorList>
            <person name="Aksoy S."/>
            <person name="Warren W."/>
            <person name="Wilson R.K."/>
        </authorList>
    </citation>
    <scope>NUCLEOTIDE SEQUENCE [LARGE SCALE GENOMIC DNA]</scope>
    <source>
        <strain evidence="2">IAEA</strain>
    </source>
</reference>
<evidence type="ECO:0000313" key="1">
    <source>
        <dbReference type="EnsemblMetazoa" id="GPAI023833-PA"/>
    </source>
</evidence>
<keyword evidence="2" id="KW-1185">Reference proteome</keyword>
<organism evidence="1 2">
    <name type="scientific">Glossina pallidipes</name>
    <name type="common">Tsetse fly</name>
    <dbReference type="NCBI Taxonomy" id="7398"/>
    <lineage>
        <taxon>Eukaryota</taxon>
        <taxon>Metazoa</taxon>
        <taxon>Ecdysozoa</taxon>
        <taxon>Arthropoda</taxon>
        <taxon>Hexapoda</taxon>
        <taxon>Insecta</taxon>
        <taxon>Pterygota</taxon>
        <taxon>Neoptera</taxon>
        <taxon>Endopterygota</taxon>
        <taxon>Diptera</taxon>
        <taxon>Brachycera</taxon>
        <taxon>Muscomorpha</taxon>
        <taxon>Hippoboscoidea</taxon>
        <taxon>Glossinidae</taxon>
        <taxon>Glossina</taxon>
    </lineage>
</organism>